<protein>
    <recommendedName>
        <fullName evidence="2 5">Cell shape-determining protein MreC</fullName>
    </recommendedName>
    <alternativeName>
        <fullName evidence="4 5">Cell shape protein MreC</fullName>
    </alternativeName>
</protein>
<dbReference type="GO" id="GO:0005886">
    <property type="term" value="C:plasma membrane"/>
    <property type="evidence" value="ECO:0007669"/>
    <property type="project" value="TreeGrafter"/>
</dbReference>
<evidence type="ECO:0000313" key="9">
    <source>
        <dbReference type="EMBL" id="KXT68863.1"/>
    </source>
</evidence>
<comment type="function">
    <text evidence="5">Involved in formation and maintenance of cell shape.</text>
</comment>
<dbReference type="PANTHER" id="PTHR34138:SF1">
    <property type="entry name" value="CELL SHAPE-DETERMINING PROTEIN MREC"/>
    <property type="match status" value="1"/>
</dbReference>
<feature type="transmembrane region" description="Helical" evidence="7">
    <location>
        <begin position="25"/>
        <end position="47"/>
    </location>
</feature>
<evidence type="ECO:0000256" key="6">
    <source>
        <dbReference type="SAM" id="Coils"/>
    </source>
</evidence>
<dbReference type="InterPro" id="IPR042175">
    <property type="entry name" value="Cell/Rod_MreC_2"/>
</dbReference>
<dbReference type="AlphaFoldDB" id="A0A139MYR5"/>
<sequence>MLSPFLVFYCDFVGIEMKKFKKSRLIVMIIVLILTASALLLSTYSTWFVNGTSNALSLVDNVLSKPFHLLSDVKSDLEHLVNTYHENEELKATLNEIDSASNELSDLKEENAQLREMLDMKNSIKSDVKLSADVIARTPASWSNELTVNVGSENKVASTMLVVGNGGLIGSVDQVNEHSSRISLLTNKKNSENISVRIQSGSKTIYGIIVGYDEKKSAFIVSQLNTSDEIKEGSKVVTSGLGSYPVANISVGKVSSVASSSDYLTKEVYIKPSADFSDIRVVTLVGN</sequence>
<evidence type="ECO:0000256" key="2">
    <source>
        <dbReference type="ARBA" id="ARBA00013855"/>
    </source>
</evidence>
<keyword evidence="7" id="KW-1133">Transmembrane helix</keyword>
<accession>A0A139MYR5</accession>
<keyword evidence="7" id="KW-0812">Transmembrane</keyword>
<dbReference type="GO" id="GO:0008360">
    <property type="term" value="P:regulation of cell shape"/>
    <property type="evidence" value="ECO:0007669"/>
    <property type="project" value="UniProtKB-KW"/>
</dbReference>
<dbReference type="PATRIC" id="fig|1302.21.peg.2218"/>
<dbReference type="Pfam" id="PF04085">
    <property type="entry name" value="MreC"/>
    <property type="match status" value="1"/>
</dbReference>
<organism evidence="9 10">
    <name type="scientific">Streptococcus gordonii</name>
    <dbReference type="NCBI Taxonomy" id="1302"/>
    <lineage>
        <taxon>Bacteria</taxon>
        <taxon>Bacillati</taxon>
        <taxon>Bacillota</taxon>
        <taxon>Bacilli</taxon>
        <taxon>Lactobacillales</taxon>
        <taxon>Streptococcaceae</taxon>
        <taxon>Streptococcus</taxon>
    </lineage>
</organism>
<evidence type="ECO:0000313" key="10">
    <source>
        <dbReference type="Proteomes" id="UP000070096"/>
    </source>
</evidence>
<dbReference type="InterPro" id="IPR055342">
    <property type="entry name" value="MreC_beta-barrel_core"/>
</dbReference>
<dbReference type="Gene3D" id="2.40.10.350">
    <property type="entry name" value="Rod shape-determining protein MreC, domain 2"/>
    <property type="match status" value="1"/>
</dbReference>
<dbReference type="Proteomes" id="UP000070096">
    <property type="component" value="Unassembled WGS sequence"/>
</dbReference>
<proteinExistence type="inferred from homology"/>
<comment type="caution">
    <text evidence="9">The sequence shown here is derived from an EMBL/GenBank/DDBJ whole genome shotgun (WGS) entry which is preliminary data.</text>
</comment>
<comment type="similarity">
    <text evidence="1 5">Belongs to the MreC family.</text>
</comment>
<evidence type="ECO:0000256" key="4">
    <source>
        <dbReference type="ARBA" id="ARBA00032089"/>
    </source>
</evidence>
<reference evidence="9 10" key="1">
    <citation type="submission" date="2016-01" db="EMBL/GenBank/DDBJ databases">
        <title>Highly variable Streptococcus oralis are common among viridans streptococci isolated from primates.</title>
        <authorList>
            <person name="Denapaite D."/>
            <person name="Rieger M."/>
            <person name="Koendgen S."/>
            <person name="Brueckner R."/>
            <person name="Ochigava I."/>
            <person name="Kappeler P."/>
            <person name="Maetz-Rensing K."/>
            <person name="Leendertz F."/>
            <person name="Hakenbeck R."/>
        </authorList>
    </citation>
    <scope>NUCLEOTIDE SEQUENCE [LARGE SCALE GENOMIC DNA]</scope>
    <source>
        <strain evidence="9 10">DD07</strain>
    </source>
</reference>
<dbReference type="EMBL" id="LQRC01000257">
    <property type="protein sequence ID" value="KXT68863.1"/>
    <property type="molecule type" value="Genomic_DNA"/>
</dbReference>
<dbReference type="PANTHER" id="PTHR34138">
    <property type="entry name" value="CELL SHAPE-DETERMINING PROTEIN MREC"/>
    <property type="match status" value="1"/>
</dbReference>
<keyword evidence="6" id="KW-0175">Coiled coil</keyword>
<keyword evidence="7" id="KW-0472">Membrane</keyword>
<dbReference type="InterPro" id="IPR042177">
    <property type="entry name" value="Cell/Rod_1"/>
</dbReference>
<evidence type="ECO:0000256" key="1">
    <source>
        <dbReference type="ARBA" id="ARBA00009369"/>
    </source>
</evidence>
<gene>
    <name evidence="9" type="ORF">SGODD07_02008</name>
</gene>
<feature type="domain" description="Rod shape-determining protein MreC beta-barrel core" evidence="8">
    <location>
        <begin position="134"/>
        <end position="285"/>
    </location>
</feature>
<name>A0A139MYR5_STRGN</name>
<evidence type="ECO:0000256" key="3">
    <source>
        <dbReference type="ARBA" id="ARBA00022960"/>
    </source>
</evidence>
<evidence type="ECO:0000259" key="8">
    <source>
        <dbReference type="Pfam" id="PF04085"/>
    </source>
</evidence>
<keyword evidence="3 5" id="KW-0133">Cell shape</keyword>
<feature type="coiled-coil region" evidence="6">
    <location>
        <begin position="87"/>
        <end position="127"/>
    </location>
</feature>
<dbReference type="InterPro" id="IPR007221">
    <property type="entry name" value="MreC"/>
</dbReference>
<dbReference type="PIRSF" id="PIRSF038471">
    <property type="entry name" value="MreC"/>
    <property type="match status" value="1"/>
</dbReference>
<dbReference type="NCBIfam" id="TIGR00219">
    <property type="entry name" value="mreC"/>
    <property type="match status" value="1"/>
</dbReference>
<evidence type="ECO:0000256" key="7">
    <source>
        <dbReference type="SAM" id="Phobius"/>
    </source>
</evidence>
<evidence type="ECO:0000256" key="5">
    <source>
        <dbReference type="PIRNR" id="PIRNR038471"/>
    </source>
</evidence>
<dbReference type="Gene3D" id="2.40.10.340">
    <property type="entry name" value="Rod shape-determining protein MreC, domain 1"/>
    <property type="match status" value="1"/>
</dbReference>